<sequence>MELFTSAEIEDAKNLIIQIHQGVWTDDHNSKQLVFLSSPEGERAGNSLLVWRRERAAGASFPVTPCSTFLVDSMDNIEFVAPIETAIGTIPLSPGQPTGESLVTRFHASREMLISHDFRNYNEVVGDVSEAAWFVAIKDLLIEKASLDPYEGSGAPDSESKKPDAAGPDDPSLPHRYKTPN</sequence>
<name>A0ABY6UF69_BIOOC</name>
<gene>
    <name evidence="2" type="ORF">CLO192961_LOCUS244078</name>
</gene>
<comment type="caution">
    <text evidence="2">The sequence shown here is derived from an EMBL/GenBank/DDBJ whole genome shotgun (WGS) entry which is preliminary data.</text>
</comment>
<keyword evidence="3" id="KW-1185">Reference proteome</keyword>
<feature type="region of interest" description="Disordered" evidence="1">
    <location>
        <begin position="148"/>
        <end position="181"/>
    </location>
</feature>
<proteinExistence type="predicted"/>
<evidence type="ECO:0000256" key="1">
    <source>
        <dbReference type="SAM" id="MobiDB-lite"/>
    </source>
</evidence>
<reference evidence="2 3" key="1">
    <citation type="submission" date="2019-06" db="EMBL/GenBank/DDBJ databases">
        <authorList>
            <person name="Broberg M."/>
        </authorList>
    </citation>
    <scope>NUCLEOTIDE SEQUENCE [LARGE SCALE GENOMIC DNA]</scope>
</reference>
<organism evidence="2 3">
    <name type="scientific">Bionectria ochroleuca</name>
    <name type="common">Gliocladium roseum</name>
    <dbReference type="NCBI Taxonomy" id="29856"/>
    <lineage>
        <taxon>Eukaryota</taxon>
        <taxon>Fungi</taxon>
        <taxon>Dikarya</taxon>
        <taxon>Ascomycota</taxon>
        <taxon>Pezizomycotina</taxon>
        <taxon>Sordariomycetes</taxon>
        <taxon>Hypocreomycetidae</taxon>
        <taxon>Hypocreales</taxon>
        <taxon>Bionectriaceae</taxon>
        <taxon>Clonostachys</taxon>
    </lineage>
</organism>
<evidence type="ECO:0000313" key="3">
    <source>
        <dbReference type="Proteomes" id="UP000766486"/>
    </source>
</evidence>
<accession>A0ABY6UF69</accession>
<protein>
    <recommendedName>
        <fullName evidence="4">PH domain-containing protein</fullName>
    </recommendedName>
</protein>
<dbReference type="Proteomes" id="UP000766486">
    <property type="component" value="Unassembled WGS sequence"/>
</dbReference>
<evidence type="ECO:0008006" key="4">
    <source>
        <dbReference type="Google" id="ProtNLM"/>
    </source>
</evidence>
<dbReference type="EMBL" id="CABFNS010000791">
    <property type="protein sequence ID" value="VUC28674.1"/>
    <property type="molecule type" value="Genomic_DNA"/>
</dbReference>
<evidence type="ECO:0000313" key="2">
    <source>
        <dbReference type="EMBL" id="VUC28674.1"/>
    </source>
</evidence>